<protein>
    <submittedName>
        <fullName evidence="2">Uncharacterized protein</fullName>
    </submittedName>
</protein>
<reference evidence="2 3" key="1">
    <citation type="submission" date="2024-05" db="EMBL/GenBank/DDBJ databases">
        <title>A draft genome resource for the thread blight pathogen Marasmius tenuissimus strain MS-2.</title>
        <authorList>
            <person name="Yulfo-Soto G.E."/>
            <person name="Baruah I.K."/>
            <person name="Amoako-Attah I."/>
            <person name="Bukari Y."/>
            <person name="Meinhardt L.W."/>
            <person name="Bailey B.A."/>
            <person name="Cohen S.P."/>
        </authorList>
    </citation>
    <scope>NUCLEOTIDE SEQUENCE [LARGE SCALE GENOMIC DNA]</scope>
    <source>
        <strain evidence="2 3">MS-2</strain>
    </source>
</reference>
<feature type="transmembrane region" description="Helical" evidence="1">
    <location>
        <begin position="237"/>
        <end position="254"/>
    </location>
</feature>
<keyword evidence="3" id="KW-1185">Reference proteome</keyword>
<evidence type="ECO:0000256" key="1">
    <source>
        <dbReference type="SAM" id="Phobius"/>
    </source>
</evidence>
<comment type="caution">
    <text evidence="2">The sequence shown here is derived from an EMBL/GenBank/DDBJ whole genome shotgun (WGS) entry which is preliminary data.</text>
</comment>
<evidence type="ECO:0000313" key="2">
    <source>
        <dbReference type="EMBL" id="KAL0071867.1"/>
    </source>
</evidence>
<organism evidence="2 3">
    <name type="scientific">Marasmius tenuissimus</name>
    <dbReference type="NCBI Taxonomy" id="585030"/>
    <lineage>
        <taxon>Eukaryota</taxon>
        <taxon>Fungi</taxon>
        <taxon>Dikarya</taxon>
        <taxon>Basidiomycota</taxon>
        <taxon>Agaricomycotina</taxon>
        <taxon>Agaricomycetes</taxon>
        <taxon>Agaricomycetidae</taxon>
        <taxon>Agaricales</taxon>
        <taxon>Marasmiineae</taxon>
        <taxon>Marasmiaceae</taxon>
        <taxon>Marasmius</taxon>
    </lineage>
</organism>
<dbReference type="InterPro" id="IPR013635">
    <property type="entry name" value="Ice2"/>
</dbReference>
<proteinExistence type="predicted"/>
<feature type="transmembrane region" description="Helical" evidence="1">
    <location>
        <begin position="7"/>
        <end position="26"/>
    </location>
</feature>
<name>A0ABR3AD49_9AGAR</name>
<feature type="transmembrane region" description="Helical" evidence="1">
    <location>
        <begin position="75"/>
        <end position="93"/>
    </location>
</feature>
<keyword evidence="1" id="KW-1133">Transmembrane helix</keyword>
<gene>
    <name evidence="2" type="ORF">AAF712_000789</name>
</gene>
<dbReference type="PANTHER" id="PTHR31726">
    <property type="entry name" value="PROTEIN ICE2"/>
    <property type="match status" value="1"/>
</dbReference>
<dbReference type="Proteomes" id="UP001437256">
    <property type="component" value="Unassembled WGS sequence"/>
</dbReference>
<sequence>MQVPMHPFVLLVSFNVFSAVVHPWLLTATQWWGQLLKLSGPFFIVLEGLSSLLVAQKLGQEGKKLVEFGGEGYQFGFLISSAATYVGCAWWIVATYPAAASSPLSSTFLGVALTALVFLTFIGFYLRRTNIIESSALSLFIAYNVWLCGFDQESFLNPASAYMPLIPNLLPHLEALLNFVINTLPKPVLIALLYRLTILHLASRILPNIGADSWENEDGVDDGWEGRPTSILTKIVLTYRQLLFVMVYSHLLLLDYSSQIWWRWINIFFTLTMWGVELLVSPDDDVVTEKWKVD</sequence>
<evidence type="ECO:0000313" key="3">
    <source>
        <dbReference type="Proteomes" id="UP001437256"/>
    </source>
</evidence>
<feature type="transmembrane region" description="Helical" evidence="1">
    <location>
        <begin position="38"/>
        <end position="55"/>
    </location>
</feature>
<dbReference type="EMBL" id="JBBXMP010000002">
    <property type="protein sequence ID" value="KAL0071867.1"/>
    <property type="molecule type" value="Genomic_DNA"/>
</dbReference>
<accession>A0ABR3AD49</accession>
<keyword evidence="1" id="KW-0472">Membrane</keyword>
<dbReference type="Pfam" id="PF08426">
    <property type="entry name" value="ICE2"/>
    <property type="match status" value="2"/>
</dbReference>
<keyword evidence="1" id="KW-0812">Transmembrane</keyword>
<dbReference type="PANTHER" id="PTHR31726:SF2">
    <property type="entry name" value="PROTEIN ICE2"/>
    <property type="match status" value="1"/>
</dbReference>
<feature type="transmembrane region" description="Helical" evidence="1">
    <location>
        <begin position="105"/>
        <end position="125"/>
    </location>
</feature>